<evidence type="ECO:0000256" key="4">
    <source>
        <dbReference type="ARBA" id="ARBA00022840"/>
    </source>
</evidence>
<feature type="domain" description="ABC transporter" evidence="5">
    <location>
        <begin position="21"/>
        <end position="262"/>
    </location>
</feature>
<dbReference type="GO" id="GO:0005315">
    <property type="term" value="F:phosphate transmembrane transporter activity"/>
    <property type="evidence" value="ECO:0007669"/>
    <property type="project" value="InterPro"/>
</dbReference>
<dbReference type="InterPro" id="IPR027417">
    <property type="entry name" value="P-loop_NTPase"/>
</dbReference>
<keyword evidence="1" id="KW-0813">Transport</keyword>
<dbReference type="PANTHER" id="PTHR43423:SF1">
    <property type="entry name" value="ABC TRANSPORTER I FAMILY MEMBER 17"/>
    <property type="match status" value="1"/>
</dbReference>
<dbReference type="Pfam" id="PF00005">
    <property type="entry name" value="ABC_tran"/>
    <property type="match status" value="1"/>
</dbReference>
<evidence type="ECO:0000313" key="6">
    <source>
        <dbReference type="EMBL" id="RKS42830.1"/>
    </source>
</evidence>
<dbReference type="PANTHER" id="PTHR43423">
    <property type="entry name" value="ABC TRANSPORTER I FAMILY MEMBER 17"/>
    <property type="match status" value="1"/>
</dbReference>
<dbReference type="InterPro" id="IPR005670">
    <property type="entry name" value="PstB-like"/>
</dbReference>
<keyword evidence="3" id="KW-0547">Nucleotide-binding</keyword>
<dbReference type="AlphaFoldDB" id="A0A495NZ44"/>
<keyword evidence="2" id="KW-0592">Phosphate transport</keyword>
<evidence type="ECO:0000256" key="3">
    <source>
        <dbReference type="ARBA" id="ARBA00022741"/>
    </source>
</evidence>
<dbReference type="Gene3D" id="3.40.50.300">
    <property type="entry name" value="P-loop containing nucleotide triphosphate hydrolases"/>
    <property type="match status" value="1"/>
</dbReference>
<dbReference type="Proteomes" id="UP000276282">
    <property type="component" value="Unassembled WGS sequence"/>
</dbReference>
<dbReference type="RefSeq" id="WP_220660188.1">
    <property type="nucleotide sequence ID" value="NZ_RBLG01000006.1"/>
</dbReference>
<name>A0A495NZ44_9FLAO</name>
<dbReference type="InterPro" id="IPR003439">
    <property type="entry name" value="ABC_transporter-like_ATP-bd"/>
</dbReference>
<evidence type="ECO:0000313" key="7">
    <source>
        <dbReference type="Proteomes" id="UP000276282"/>
    </source>
</evidence>
<comment type="caution">
    <text evidence="6">The sequence shown here is derived from an EMBL/GenBank/DDBJ whole genome shotgun (WGS) entry which is preliminary data.</text>
</comment>
<dbReference type="InterPro" id="IPR003593">
    <property type="entry name" value="AAA+_ATPase"/>
</dbReference>
<accession>A0A495NZ44</accession>
<proteinExistence type="predicted"/>
<keyword evidence="7" id="KW-1185">Reference proteome</keyword>
<gene>
    <name evidence="6" type="ORF">BC962_3117</name>
</gene>
<dbReference type="SUPFAM" id="SSF52540">
    <property type="entry name" value="P-loop containing nucleoside triphosphate hydrolases"/>
    <property type="match status" value="1"/>
</dbReference>
<dbReference type="EMBL" id="RBLG01000006">
    <property type="protein sequence ID" value="RKS42830.1"/>
    <property type="molecule type" value="Genomic_DNA"/>
</dbReference>
<reference evidence="6 7" key="1">
    <citation type="submission" date="2018-10" db="EMBL/GenBank/DDBJ databases">
        <title>Genomic Encyclopedia of Archaeal and Bacterial Type Strains, Phase II (KMG-II): from individual species to whole genera.</title>
        <authorList>
            <person name="Goeker M."/>
        </authorList>
    </citation>
    <scope>NUCLEOTIDE SEQUENCE [LARGE SCALE GENOMIC DNA]</scope>
    <source>
        <strain evidence="6 7">DSM 19839</strain>
    </source>
</reference>
<dbReference type="GO" id="GO:0016020">
    <property type="term" value="C:membrane"/>
    <property type="evidence" value="ECO:0007669"/>
    <property type="project" value="InterPro"/>
</dbReference>
<dbReference type="SMART" id="SM00382">
    <property type="entry name" value="AAA"/>
    <property type="match status" value="1"/>
</dbReference>
<dbReference type="CDD" id="cd03260">
    <property type="entry name" value="ABC_PstB_phosphate_transporter"/>
    <property type="match status" value="1"/>
</dbReference>
<evidence type="ECO:0000259" key="5">
    <source>
        <dbReference type="PROSITE" id="PS50893"/>
    </source>
</evidence>
<dbReference type="InterPro" id="IPR017871">
    <property type="entry name" value="ABC_transporter-like_CS"/>
</dbReference>
<keyword evidence="4 6" id="KW-0067">ATP-binding</keyword>
<organism evidence="6 7">
    <name type="scientific">Gillisia mitskevichiae</name>
    <dbReference type="NCBI Taxonomy" id="270921"/>
    <lineage>
        <taxon>Bacteria</taxon>
        <taxon>Pseudomonadati</taxon>
        <taxon>Bacteroidota</taxon>
        <taxon>Flavobacteriia</taxon>
        <taxon>Flavobacteriales</taxon>
        <taxon>Flavobacteriaceae</taxon>
        <taxon>Gillisia</taxon>
    </lineage>
</organism>
<dbReference type="GO" id="GO:0005524">
    <property type="term" value="F:ATP binding"/>
    <property type="evidence" value="ECO:0007669"/>
    <property type="project" value="UniProtKB-KW"/>
</dbReference>
<dbReference type="GO" id="GO:0035435">
    <property type="term" value="P:phosphate ion transmembrane transport"/>
    <property type="evidence" value="ECO:0007669"/>
    <property type="project" value="InterPro"/>
</dbReference>
<dbReference type="PROSITE" id="PS50893">
    <property type="entry name" value="ABC_TRANSPORTER_2"/>
    <property type="match status" value="1"/>
</dbReference>
<sequence>MAEKALKPMLSVVEKTQDKIIQIKDLQIWINESRILNNITLSIPKNEITCIIGPSGSGKSTLIRSINRINDEVPGISTQGEIIFNGLSINNKNIDLAQLRTQIGMVFQKPCVFPKSIKENVLFGIPHLKKISKLEKFQIAEENLKAVSLWKEVAHRLHDKAISLSLGQQQRLCIARTLAIKPEVILLDEPTSSLDPISARAIEDMMVRLKKKYTIIFVTHNLQQAKRIADNLVFICDGKLIEQGPASKMLSCPSNPETKAYVTDEYCEC</sequence>
<evidence type="ECO:0000256" key="2">
    <source>
        <dbReference type="ARBA" id="ARBA00022592"/>
    </source>
</evidence>
<protein>
    <submittedName>
        <fullName evidence="6">Phosphate transport system ATP-binding protein</fullName>
    </submittedName>
</protein>
<dbReference type="PROSITE" id="PS00211">
    <property type="entry name" value="ABC_TRANSPORTER_1"/>
    <property type="match status" value="1"/>
</dbReference>
<evidence type="ECO:0000256" key="1">
    <source>
        <dbReference type="ARBA" id="ARBA00022448"/>
    </source>
</evidence>
<dbReference type="GO" id="GO:0016887">
    <property type="term" value="F:ATP hydrolysis activity"/>
    <property type="evidence" value="ECO:0007669"/>
    <property type="project" value="InterPro"/>
</dbReference>